<dbReference type="AlphaFoldDB" id="A0A9X2ST46"/>
<reference evidence="1" key="1">
    <citation type="journal article" date="2022" name="Arch. Microbiol.">
        <title>Bacteroides muris sp. nov. isolated from the cecum of wild-derived house mice.</title>
        <authorList>
            <person name="Fokt H."/>
            <person name="Unni R."/>
            <person name="Repnik U."/>
            <person name="Schmitz R.A."/>
            <person name="Bramkamp M."/>
            <person name="Baines J.F."/>
            <person name="Unterweger D."/>
        </authorList>
    </citation>
    <scope>NUCLEOTIDE SEQUENCE</scope>
    <source>
        <strain evidence="1">KH365_2</strain>
    </source>
</reference>
<reference evidence="1" key="2">
    <citation type="submission" date="2022-04" db="EMBL/GenBank/DDBJ databases">
        <authorList>
            <person name="Fokt H."/>
            <person name="Baines J."/>
        </authorList>
    </citation>
    <scope>NUCLEOTIDE SEQUENCE</scope>
    <source>
        <strain evidence="1">KH365_2</strain>
    </source>
</reference>
<name>A0A9X2ST46_9BACE</name>
<proteinExistence type="predicted"/>
<dbReference type="EMBL" id="JAMZED010000035">
    <property type="protein sequence ID" value="MCR6505649.1"/>
    <property type="molecule type" value="Genomic_DNA"/>
</dbReference>
<keyword evidence="2" id="KW-1185">Reference proteome</keyword>
<dbReference type="Proteomes" id="UP001143192">
    <property type="component" value="Unassembled WGS sequence"/>
</dbReference>
<protein>
    <submittedName>
        <fullName evidence="1">Uncharacterized protein</fullName>
    </submittedName>
</protein>
<comment type="caution">
    <text evidence="1">The sequence shown here is derived from an EMBL/GenBank/DDBJ whole genome shotgun (WGS) entry which is preliminary data.</text>
</comment>
<dbReference type="RefSeq" id="WP_257932051.1">
    <property type="nucleotide sequence ID" value="NZ_JAMZED010000035.1"/>
</dbReference>
<organism evidence="1 2">
    <name type="scientific">Bacteroides muris</name>
    <name type="common">ex Fokt et al. 2023</name>
    <dbReference type="NCBI Taxonomy" id="2937417"/>
    <lineage>
        <taxon>Bacteria</taxon>
        <taxon>Pseudomonadati</taxon>
        <taxon>Bacteroidota</taxon>
        <taxon>Bacteroidia</taxon>
        <taxon>Bacteroidales</taxon>
        <taxon>Bacteroidaceae</taxon>
        <taxon>Bacteroides</taxon>
    </lineage>
</organism>
<feature type="non-terminal residue" evidence="1">
    <location>
        <position position="65"/>
    </location>
</feature>
<sequence>MPIEKNKYSIGKFPQKVTASYSIFSKRSSKASMFFSKRLHVGIFRKCSPFLLNQEKSFTLRELFS</sequence>
<gene>
    <name evidence="1" type="ORF">M1B79_13510</name>
</gene>
<evidence type="ECO:0000313" key="1">
    <source>
        <dbReference type="EMBL" id="MCR6505649.1"/>
    </source>
</evidence>
<evidence type="ECO:0000313" key="2">
    <source>
        <dbReference type="Proteomes" id="UP001143192"/>
    </source>
</evidence>
<accession>A0A9X2ST46</accession>